<dbReference type="EnsemblPlants" id="EMT19019">
    <property type="protein sequence ID" value="EMT19019"/>
    <property type="gene ID" value="F775_08306"/>
</dbReference>
<reference evidence="1" key="1">
    <citation type="submission" date="2015-06" db="UniProtKB">
        <authorList>
            <consortium name="EnsemblPlants"/>
        </authorList>
    </citation>
    <scope>IDENTIFICATION</scope>
</reference>
<accession>R7WFI7</accession>
<protein>
    <submittedName>
        <fullName evidence="1">Uncharacterized protein</fullName>
    </submittedName>
</protein>
<name>R7WFI7_AEGTA</name>
<sequence length="295" mass="32863">MAINVKNCHGNLGKFSMLIKETWTIQTYFNTLSCLTWFMEYVRHSSTKSLDPAMKPFSLEDLEIAVDHVEGDLPSTRPRLEEQLYLPRPHSIVPLASSGGGGRRRRPGGGGTRWIGCTARPSRAPWWRSDLLAQKMMRDRARSAPPRARVSRRVLGSLVVVTTAAALLTFRRIVGELERGTGRGKGCWPPASMAFSRKNPELPCRRTEAGNDGASGLRGAPELAIVGAARLARVELELEVKEMGDSVVDWWASEKEKAFGRLRPRPERAAGMTWPGWSWLTIPYQAISNADHEMD</sequence>
<dbReference type="AlphaFoldDB" id="R7WFI7"/>
<organism evidence="1">
    <name type="scientific">Aegilops tauschii</name>
    <name type="common">Tausch's goatgrass</name>
    <name type="synonym">Aegilops squarrosa</name>
    <dbReference type="NCBI Taxonomy" id="37682"/>
    <lineage>
        <taxon>Eukaryota</taxon>
        <taxon>Viridiplantae</taxon>
        <taxon>Streptophyta</taxon>
        <taxon>Embryophyta</taxon>
        <taxon>Tracheophyta</taxon>
        <taxon>Spermatophyta</taxon>
        <taxon>Magnoliopsida</taxon>
        <taxon>Liliopsida</taxon>
        <taxon>Poales</taxon>
        <taxon>Poaceae</taxon>
        <taxon>BOP clade</taxon>
        <taxon>Pooideae</taxon>
        <taxon>Triticodae</taxon>
        <taxon>Triticeae</taxon>
        <taxon>Triticinae</taxon>
        <taxon>Aegilops</taxon>
    </lineage>
</organism>
<evidence type="ECO:0000313" key="1">
    <source>
        <dbReference type="EnsemblPlants" id="EMT19019"/>
    </source>
</evidence>
<proteinExistence type="predicted"/>